<name>A0A2G5CSN8_AQUCA</name>
<dbReference type="Pfam" id="PF13041">
    <property type="entry name" value="PPR_2"/>
    <property type="match status" value="2"/>
</dbReference>
<organism evidence="3 4">
    <name type="scientific">Aquilegia coerulea</name>
    <name type="common">Rocky mountain columbine</name>
    <dbReference type="NCBI Taxonomy" id="218851"/>
    <lineage>
        <taxon>Eukaryota</taxon>
        <taxon>Viridiplantae</taxon>
        <taxon>Streptophyta</taxon>
        <taxon>Embryophyta</taxon>
        <taxon>Tracheophyta</taxon>
        <taxon>Spermatophyta</taxon>
        <taxon>Magnoliopsida</taxon>
        <taxon>Ranunculales</taxon>
        <taxon>Ranunculaceae</taxon>
        <taxon>Thalictroideae</taxon>
        <taxon>Aquilegia</taxon>
    </lineage>
</organism>
<evidence type="ECO:0000256" key="2">
    <source>
        <dbReference type="PROSITE-ProRule" id="PRU00708"/>
    </source>
</evidence>
<gene>
    <name evidence="3" type="ORF">AQUCO_03800089v1</name>
</gene>
<dbReference type="Pfam" id="PF01535">
    <property type="entry name" value="PPR"/>
    <property type="match status" value="4"/>
</dbReference>
<dbReference type="NCBIfam" id="TIGR00756">
    <property type="entry name" value="PPR"/>
    <property type="match status" value="4"/>
</dbReference>
<dbReference type="Proteomes" id="UP000230069">
    <property type="component" value="Unassembled WGS sequence"/>
</dbReference>
<dbReference type="Gene3D" id="1.25.40.10">
    <property type="entry name" value="Tetratricopeptide repeat domain"/>
    <property type="match status" value="4"/>
</dbReference>
<dbReference type="Pfam" id="PF20431">
    <property type="entry name" value="E_motif"/>
    <property type="match status" value="1"/>
</dbReference>
<feature type="repeat" description="PPR" evidence="2">
    <location>
        <begin position="93"/>
        <end position="127"/>
    </location>
</feature>
<dbReference type="PANTHER" id="PTHR47926:SF342">
    <property type="entry name" value="TETRATRICOPEPTIDE-LIKE HELICAL DOMAIN-CONTAINING PROTEIN-RELATED"/>
    <property type="match status" value="1"/>
</dbReference>
<evidence type="ECO:0000313" key="3">
    <source>
        <dbReference type="EMBL" id="PIA34259.1"/>
    </source>
</evidence>
<dbReference type="PROSITE" id="PS51375">
    <property type="entry name" value="PPR"/>
    <property type="match status" value="3"/>
</dbReference>
<dbReference type="FunFam" id="1.25.40.10:FF:001093">
    <property type="entry name" value="Pentatricopeptide repeat-containing protein At2g34400"/>
    <property type="match status" value="1"/>
</dbReference>
<dbReference type="AlphaFoldDB" id="A0A2G5CSN8"/>
<dbReference type="STRING" id="218851.A0A2G5CSN8"/>
<accession>A0A2G5CSN8</accession>
<feature type="repeat" description="PPR" evidence="2">
    <location>
        <begin position="397"/>
        <end position="431"/>
    </location>
</feature>
<dbReference type="InterPro" id="IPR011990">
    <property type="entry name" value="TPR-like_helical_dom_sf"/>
</dbReference>
<dbReference type="PANTHER" id="PTHR47926">
    <property type="entry name" value="PENTATRICOPEPTIDE REPEAT-CONTAINING PROTEIN"/>
    <property type="match status" value="1"/>
</dbReference>
<evidence type="ECO:0000256" key="1">
    <source>
        <dbReference type="ARBA" id="ARBA00022737"/>
    </source>
</evidence>
<sequence>MKRLMHSFSHLSFSSLQLPTSIKTLVLHGLYPQALKVSVEVRDLRLIEQTYSLFVKSGFSLDKFLGSSIIDCFSKLGNLHHAHRFLQDMPETDTVVWNTLISGHSRIHETEDAFHIFNNLRKIGLKPDVFSLSSLLKACNIAQYNKSAHLQIQAHCCKTGYLSVSAISNALISMYGRCQCIEEAKRVFDEMVHRDCVSWNALLSGSAENGLIGLTLEMFYKMRHSFIKENKFTLASVLEVLSNWRAREQTKEIHAHIIKSGFISDDSMVTCLIRAYGKCDEIENMMHLFSEIYQVHLVHLNAILASLVHGGYYENALKFFRDTWDSKVAIDGITISLLLKACGTLSTLEQGKTIHSMALKCGINQDNFVGSALVDVYCKCGNIGDGRMAFDELSEDNMAAWNAMIMGYAQHGYVEEVFKLFNEMIILGINVDEITCLGFLYSCCHSGRVKEACSFLNSMSECHGVIPQLEHYACLVDLLGRVGELEEAKRHIDQMPVSPDAQIWQILLSACTLHGNVELGKVVSLKLLEMQPENNSAHVVLSHLHASVGVWEEAGRLREVMKENIIQKEPGTSWLQVKGNMHSFFANDSSHVESNEIRLKLQELNNQIRATTELEDFFLCSIYTRVPDNS</sequence>
<reference evidence="3 4" key="1">
    <citation type="submission" date="2017-09" db="EMBL/GenBank/DDBJ databases">
        <title>WGS assembly of Aquilegia coerulea Goldsmith.</title>
        <authorList>
            <person name="Hodges S."/>
            <person name="Kramer E."/>
            <person name="Nordborg M."/>
            <person name="Tomkins J."/>
            <person name="Borevitz J."/>
            <person name="Derieg N."/>
            <person name="Yan J."/>
            <person name="Mihaltcheva S."/>
            <person name="Hayes R.D."/>
            <person name="Rokhsar D."/>
        </authorList>
    </citation>
    <scope>NUCLEOTIDE SEQUENCE [LARGE SCALE GENOMIC DNA]</scope>
    <source>
        <strain evidence="4">cv. Goldsmith</strain>
    </source>
</reference>
<dbReference type="InParanoid" id="A0A2G5CSN8"/>
<protein>
    <recommendedName>
        <fullName evidence="5">Pentatricopeptide repeat-containing protein</fullName>
    </recommendedName>
</protein>
<dbReference type="GO" id="GO:0003723">
    <property type="term" value="F:RNA binding"/>
    <property type="evidence" value="ECO:0007669"/>
    <property type="project" value="InterPro"/>
</dbReference>
<dbReference type="OrthoDB" id="1663914at2759"/>
<dbReference type="GO" id="GO:0009451">
    <property type="term" value="P:RNA modification"/>
    <property type="evidence" value="ECO:0007669"/>
    <property type="project" value="InterPro"/>
</dbReference>
<evidence type="ECO:0008006" key="5">
    <source>
        <dbReference type="Google" id="ProtNLM"/>
    </source>
</evidence>
<dbReference type="InterPro" id="IPR046848">
    <property type="entry name" value="E_motif"/>
</dbReference>
<keyword evidence="4" id="KW-1185">Reference proteome</keyword>
<dbReference type="FunFam" id="1.25.40.10:FF:000381">
    <property type="entry name" value="Pentatricopeptide repeat-containing protein"/>
    <property type="match status" value="1"/>
</dbReference>
<dbReference type="EMBL" id="KZ305055">
    <property type="protein sequence ID" value="PIA34259.1"/>
    <property type="molecule type" value="Genomic_DNA"/>
</dbReference>
<dbReference type="InterPro" id="IPR046960">
    <property type="entry name" value="PPR_At4g14850-like_plant"/>
</dbReference>
<keyword evidence="1" id="KW-0677">Repeat</keyword>
<feature type="repeat" description="PPR" evidence="2">
    <location>
        <begin position="164"/>
        <end position="198"/>
    </location>
</feature>
<dbReference type="InterPro" id="IPR002885">
    <property type="entry name" value="PPR_rpt"/>
</dbReference>
<proteinExistence type="predicted"/>
<evidence type="ECO:0000313" key="4">
    <source>
        <dbReference type="Proteomes" id="UP000230069"/>
    </source>
</evidence>